<keyword evidence="9" id="KW-0804">Transcription</keyword>
<dbReference type="FunFam" id="3.30.160.60:FF:002737">
    <property type="entry name" value="AGAP008430-PA"/>
    <property type="match status" value="1"/>
</dbReference>
<dbReference type="GO" id="GO:0032502">
    <property type="term" value="P:developmental process"/>
    <property type="evidence" value="ECO:0007669"/>
    <property type="project" value="UniProtKB-ARBA"/>
</dbReference>
<protein>
    <recommendedName>
        <fullName evidence="13">C2H2-type domain-containing protein</fullName>
    </recommendedName>
</protein>
<keyword evidence="7" id="KW-0805">Transcription regulation</keyword>
<dbReference type="EMBL" id="JADWDJ010000007">
    <property type="protein sequence ID" value="KAG5277812.1"/>
    <property type="molecule type" value="Genomic_DNA"/>
</dbReference>
<feature type="domain" description="C2H2-type" evidence="13">
    <location>
        <begin position="247"/>
        <end position="274"/>
    </location>
</feature>
<sequence>MVACQDEEKPFAEEYGHMVACQDEEKPFAEEYGHMIACQDEEKPFAEFHCKTETDITEFSVTCKETQTTVKTEEKKEEDVKELDYLLGNPVSLAQMNRVSVVLVDCCRPQGRRGEEEEMQTNGDAHQIETKHPHITQQNENDELSLQFRGRWHHCTVCRKSFTALTELEQHQQTHSVSVDEKRKKTLKNSHQCTQCGKAFKAASNLRLHMLTHTGEKPHKCVLCGKGFSQMSNLRLHMLIHTGEKPHKCDQCESAFAQISNLRRHMFKHTRRKPHKCDECGQLFLLISNLQFHALTHTEEEPHGCVQCGEAFITSTQLQDHMAVHTHVHAETDLAGPRRSGSAETDRRSLVKEEEKSDEGHDHVTGPSYVIGQDEDESVAELHCKSDEGHDHVTGPSYVIGQDEDESVAELHCKSDEGHDHVTGPSYVIGQDEDESVAELHCKTERDMSQEQTQESNVTVETPTTEIEAKKEEGEQELDYLLGSVSEHPYITKQKVDGQNDKLILQLSGRLHHCRKSFKALTELEQHQQTHTLGVNEQQNTGGKKTHFCGHCGRVFKRPSILKQHLLTHTGEKPHQCVQCGKAFSQASTLKTHMQIHTGEKTHECVQRGKECKGPTHLKNQVDENKSTGKKHYQCGKAFTAAAYLQKLTHTGVRPHKCDQCGKAFSQLSHLKSHILSHTGERPHKCDQCGKAFSQLSHLKTHIVTHTGVRPHKCDQCGKAFSQLSHLKTHIVTHTGERPHKCDQCGRAFSQLSHLKSHILSHTGERPHKCDQCGRAFSRISILNYHMLTHTRKKSHSGEKPHECAECGKAFRTSAHLLGHMVVHSGERPHVCSECGMAFSYISGLKAHMLTMHTAKGQRHRNTETDLPGPGRSGENMDLPLSSCCVETEPVDPRPLVKEDTNEEERGHVTGYGRVIAQDDEEKPFAELHCRTETDVTDSNYESLQTTVKMEVKIEEDEHDYLLESYKDSGTPQGQRGKKEEMETQTNRDAHQPETSAGDRCSSLLRKGTETETGVTETLQTAAKTEEKKEEDEHEHGHLLGSVSEHPDTMQQKIHGDNDELNLQLKGRMHHCRKSFMTQIELEQHQQQKHSVGVNEEENSRIKPHEWLGALKLTVTTLP</sequence>
<feature type="domain" description="C2H2-type" evidence="13">
    <location>
        <begin position="547"/>
        <end position="574"/>
    </location>
</feature>
<evidence type="ECO:0000256" key="1">
    <source>
        <dbReference type="ARBA" id="ARBA00004123"/>
    </source>
</evidence>
<evidence type="ECO:0000256" key="4">
    <source>
        <dbReference type="ARBA" id="ARBA00022737"/>
    </source>
</evidence>
<organism evidence="14 15">
    <name type="scientific">Alosa alosa</name>
    <name type="common">allis shad</name>
    <dbReference type="NCBI Taxonomy" id="278164"/>
    <lineage>
        <taxon>Eukaryota</taxon>
        <taxon>Metazoa</taxon>
        <taxon>Chordata</taxon>
        <taxon>Craniata</taxon>
        <taxon>Vertebrata</taxon>
        <taxon>Euteleostomi</taxon>
        <taxon>Actinopterygii</taxon>
        <taxon>Neopterygii</taxon>
        <taxon>Teleostei</taxon>
        <taxon>Clupei</taxon>
        <taxon>Clupeiformes</taxon>
        <taxon>Clupeoidei</taxon>
        <taxon>Clupeidae</taxon>
        <taxon>Alosa</taxon>
    </lineage>
</organism>
<dbReference type="PROSITE" id="PS00028">
    <property type="entry name" value="ZINC_FINGER_C2H2_1"/>
    <property type="match status" value="15"/>
</dbReference>
<dbReference type="FunFam" id="3.30.160.60:FF:001818">
    <property type="entry name" value="GDNF-inducible zinc finger protein 1 isoform X1"/>
    <property type="match status" value="1"/>
</dbReference>
<feature type="domain" description="C2H2-type" evidence="13">
    <location>
        <begin position="153"/>
        <end position="176"/>
    </location>
</feature>
<dbReference type="PANTHER" id="PTHR24384">
    <property type="entry name" value="FINGER PUTATIVE TRANSCRIPTION FACTOR FAMILY-RELATED"/>
    <property type="match status" value="1"/>
</dbReference>
<feature type="domain" description="C2H2-type" evidence="13">
    <location>
        <begin position="740"/>
        <end position="767"/>
    </location>
</feature>
<dbReference type="FunFam" id="3.30.160.60:FF:000100">
    <property type="entry name" value="Zinc finger 45-like"/>
    <property type="match status" value="1"/>
</dbReference>
<dbReference type="PROSITE" id="PS50157">
    <property type="entry name" value="ZINC_FINGER_C2H2_2"/>
    <property type="match status" value="15"/>
</dbReference>
<dbReference type="FunFam" id="3.30.160.60:FF:002343">
    <property type="entry name" value="Zinc finger protein 33A"/>
    <property type="match status" value="1"/>
</dbReference>
<evidence type="ECO:0000256" key="5">
    <source>
        <dbReference type="ARBA" id="ARBA00022771"/>
    </source>
</evidence>
<dbReference type="GO" id="GO:0000978">
    <property type="term" value="F:RNA polymerase II cis-regulatory region sequence-specific DNA binding"/>
    <property type="evidence" value="ECO:0007669"/>
    <property type="project" value="TreeGrafter"/>
</dbReference>
<evidence type="ECO:0000256" key="8">
    <source>
        <dbReference type="ARBA" id="ARBA00023125"/>
    </source>
</evidence>
<feature type="compositionally biased region" description="Low complexity" evidence="12">
    <location>
        <begin position="1011"/>
        <end position="1023"/>
    </location>
</feature>
<proteinExistence type="inferred from homology"/>
<dbReference type="InterPro" id="IPR036236">
    <property type="entry name" value="Znf_C2H2_sf"/>
</dbReference>
<name>A0AAV6GVZ2_9TELE</name>
<evidence type="ECO:0000313" key="14">
    <source>
        <dbReference type="EMBL" id="KAG5277812.1"/>
    </source>
</evidence>
<evidence type="ECO:0000256" key="6">
    <source>
        <dbReference type="ARBA" id="ARBA00022833"/>
    </source>
</evidence>
<accession>A0AAV6GVZ2</accession>
<comment type="subcellular location">
    <subcellularLocation>
        <location evidence="1">Nucleus</location>
    </subcellularLocation>
</comment>
<dbReference type="FunFam" id="3.30.160.60:FF:000770">
    <property type="entry name" value="zinc finger protein 16"/>
    <property type="match status" value="1"/>
</dbReference>
<keyword evidence="4" id="KW-0677">Repeat</keyword>
<feature type="region of interest" description="Disordered" evidence="12">
    <location>
        <begin position="965"/>
        <end position="1053"/>
    </location>
</feature>
<feature type="domain" description="C2H2-type" evidence="13">
    <location>
        <begin position="684"/>
        <end position="711"/>
    </location>
</feature>
<dbReference type="SUPFAM" id="SSF57667">
    <property type="entry name" value="beta-beta-alpha zinc fingers"/>
    <property type="match status" value="9"/>
</dbReference>
<evidence type="ECO:0000256" key="9">
    <source>
        <dbReference type="ARBA" id="ARBA00023163"/>
    </source>
</evidence>
<dbReference type="Gene3D" id="3.30.160.60">
    <property type="entry name" value="Classic Zinc Finger"/>
    <property type="match status" value="14"/>
</dbReference>
<feature type="region of interest" description="Disordered" evidence="12">
    <location>
        <begin position="855"/>
        <end position="874"/>
    </location>
</feature>
<feature type="domain" description="C2H2-type" evidence="13">
    <location>
        <begin position="303"/>
        <end position="330"/>
    </location>
</feature>
<evidence type="ECO:0000256" key="7">
    <source>
        <dbReference type="ARBA" id="ARBA00023015"/>
    </source>
</evidence>
<dbReference type="PANTHER" id="PTHR24384:SF189">
    <property type="entry name" value="C2H2-TYPE DOMAIN-CONTAINING PROTEIN-RELATED"/>
    <property type="match status" value="1"/>
</dbReference>
<feature type="domain" description="C2H2-type" evidence="13">
    <location>
        <begin position="219"/>
        <end position="246"/>
    </location>
</feature>
<feature type="domain" description="C2H2-type" evidence="13">
    <location>
        <begin position="575"/>
        <end position="602"/>
    </location>
</feature>
<feature type="compositionally biased region" description="Basic and acidic residues" evidence="12">
    <location>
        <begin position="344"/>
        <end position="364"/>
    </location>
</feature>
<dbReference type="FunFam" id="3.30.160.60:FF:000446">
    <property type="entry name" value="Zinc finger protein"/>
    <property type="match status" value="1"/>
</dbReference>
<keyword evidence="15" id="KW-1185">Reference proteome</keyword>
<dbReference type="GO" id="GO:0005634">
    <property type="term" value="C:nucleus"/>
    <property type="evidence" value="ECO:0007669"/>
    <property type="project" value="UniProtKB-SubCell"/>
</dbReference>
<dbReference type="FunFam" id="3.30.160.60:FF:000624">
    <property type="entry name" value="zinc finger protein 697"/>
    <property type="match status" value="1"/>
</dbReference>
<dbReference type="FunFam" id="3.30.160.60:FF:000774">
    <property type="entry name" value="Zinc finger protein"/>
    <property type="match status" value="1"/>
</dbReference>
<keyword evidence="8" id="KW-0238">DNA-binding</keyword>
<keyword evidence="3" id="KW-0479">Metal-binding</keyword>
<dbReference type="AlphaFoldDB" id="A0AAV6GVZ2"/>
<comment type="caution">
    <text evidence="14">The sequence shown here is derived from an EMBL/GenBank/DDBJ whole genome shotgun (WGS) entry which is preliminary data.</text>
</comment>
<dbReference type="GO" id="GO:0000981">
    <property type="term" value="F:DNA-binding transcription factor activity, RNA polymerase II-specific"/>
    <property type="evidence" value="ECO:0007669"/>
    <property type="project" value="TreeGrafter"/>
</dbReference>
<keyword evidence="5 11" id="KW-0863">Zinc-finger</keyword>
<dbReference type="FunFam" id="3.30.160.60:FF:000202">
    <property type="entry name" value="Zinc finger protein 574"/>
    <property type="match status" value="1"/>
</dbReference>
<dbReference type="FunFam" id="3.30.160.60:FF:000882">
    <property type="entry name" value="Predicted gene, 21060"/>
    <property type="match status" value="1"/>
</dbReference>
<dbReference type="GO" id="GO:0008270">
    <property type="term" value="F:zinc ion binding"/>
    <property type="evidence" value="ECO:0007669"/>
    <property type="project" value="UniProtKB-KW"/>
</dbReference>
<feature type="region of interest" description="Disordered" evidence="12">
    <location>
        <begin position="332"/>
        <end position="370"/>
    </location>
</feature>
<comment type="similarity">
    <text evidence="2">Belongs to the krueppel C2H2-type zinc-finger protein family.</text>
</comment>
<dbReference type="InterPro" id="IPR013087">
    <property type="entry name" value="Znf_C2H2_type"/>
</dbReference>
<evidence type="ECO:0000259" key="13">
    <source>
        <dbReference type="PROSITE" id="PS50157"/>
    </source>
</evidence>
<reference evidence="14" key="1">
    <citation type="submission" date="2020-10" db="EMBL/GenBank/DDBJ databases">
        <title>Chromosome-scale genome assembly of the Allis shad, Alosa alosa.</title>
        <authorList>
            <person name="Margot Z."/>
            <person name="Christophe K."/>
            <person name="Cabau C."/>
            <person name="Louis A."/>
            <person name="Berthelot C."/>
            <person name="Parey E."/>
            <person name="Roest Crollius H."/>
            <person name="Montfort J."/>
            <person name="Robinson-Rechavi M."/>
            <person name="Bucao C."/>
            <person name="Bouchez O."/>
            <person name="Gislard M."/>
            <person name="Lluch J."/>
            <person name="Milhes M."/>
            <person name="Lampietro C."/>
            <person name="Lopez Roques C."/>
            <person name="Donnadieu C."/>
            <person name="Braasch I."/>
            <person name="Desvignes T."/>
            <person name="Postlethwait J."/>
            <person name="Bobe J."/>
            <person name="Guiguen Y."/>
        </authorList>
    </citation>
    <scope>NUCLEOTIDE SEQUENCE</scope>
    <source>
        <strain evidence="14">M-15738</strain>
        <tissue evidence="14">Blood</tissue>
    </source>
</reference>
<keyword evidence="10" id="KW-0539">Nucleus</keyword>
<feature type="domain" description="C2H2-type" evidence="13">
    <location>
        <begin position="768"/>
        <end position="801"/>
    </location>
</feature>
<evidence type="ECO:0000256" key="12">
    <source>
        <dbReference type="SAM" id="MobiDB-lite"/>
    </source>
</evidence>
<dbReference type="FunFam" id="3.30.160.60:FF:000016">
    <property type="entry name" value="zinc finger protein 37 homolog"/>
    <property type="match status" value="1"/>
</dbReference>
<feature type="domain" description="C2H2-type" evidence="13">
    <location>
        <begin position="656"/>
        <end position="683"/>
    </location>
</feature>
<keyword evidence="6" id="KW-0862">Zinc</keyword>
<dbReference type="InterPro" id="IPR050752">
    <property type="entry name" value="C2H2-ZF_domain"/>
</dbReference>
<feature type="domain" description="C2H2-type" evidence="13">
    <location>
        <begin position="191"/>
        <end position="218"/>
    </location>
</feature>
<feature type="domain" description="C2H2-type" evidence="13">
    <location>
        <begin position="802"/>
        <end position="829"/>
    </location>
</feature>
<feature type="domain" description="C2H2-type" evidence="13">
    <location>
        <begin position="830"/>
        <end position="858"/>
    </location>
</feature>
<feature type="domain" description="C2H2-type" evidence="13">
    <location>
        <begin position="712"/>
        <end position="739"/>
    </location>
</feature>
<evidence type="ECO:0000313" key="15">
    <source>
        <dbReference type="Proteomes" id="UP000823561"/>
    </source>
</evidence>
<dbReference type="Pfam" id="PF00096">
    <property type="entry name" value="zf-C2H2"/>
    <property type="match status" value="12"/>
</dbReference>
<dbReference type="FunFam" id="3.30.160.60:FF:001119">
    <property type="entry name" value="zinc finger protein 408"/>
    <property type="match status" value="1"/>
</dbReference>
<evidence type="ECO:0000256" key="10">
    <source>
        <dbReference type="ARBA" id="ARBA00023242"/>
    </source>
</evidence>
<feature type="compositionally biased region" description="Basic and acidic residues" evidence="12">
    <location>
        <begin position="977"/>
        <end position="992"/>
    </location>
</feature>
<evidence type="ECO:0000256" key="3">
    <source>
        <dbReference type="ARBA" id="ARBA00022723"/>
    </source>
</evidence>
<evidence type="ECO:0000256" key="2">
    <source>
        <dbReference type="ARBA" id="ARBA00006991"/>
    </source>
</evidence>
<dbReference type="SMART" id="SM00355">
    <property type="entry name" value="ZnF_C2H2"/>
    <property type="match status" value="17"/>
</dbReference>
<dbReference type="Proteomes" id="UP000823561">
    <property type="component" value="Chromosome 7"/>
</dbReference>
<evidence type="ECO:0000256" key="11">
    <source>
        <dbReference type="PROSITE-ProRule" id="PRU00042"/>
    </source>
</evidence>
<feature type="domain" description="C2H2-type" evidence="13">
    <location>
        <begin position="275"/>
        <end position="302"/>
    </location>
</feature>
<gene>
    <name evidence="14" type="ORF">AALO_G00091660</name>
</gene>